<evidence type="ECO:0000256" key="2">
    <source>
        <dbReference type="ARBA" id="ARBA00022803"/>
    </source>
</evidence>
<gene>
    <name evidence="3" type="ORF">K8V47_01175</name>
</gene>
<dbReference type="InterPro" id="IPR013105">
    <property type="entry name" value="TPR_2"/>
</dbReference>
<dbReference type="PROSITE" id="PS50005">
    <property type="entry name" value="TPR"/>
    <property type="match status" value="1"/>
</dbReference>
<evidence type="ECO:0000313" key="3">
    <source>
        <dbReference type="EMBL" id="HJE38363.1"/>
    </source>
</evidence>
<name>A0A4Q0U8N6_9BACT</name>
<dbReference type="Pfam" id="PF07719">
    <property type="entry name" value="TPR_2"/>
    <property type="match status" value="1"/>
</dbReference>
<keyword evidence="1" id="KW-0677">Repeat</keyword>
<dbReference type="InterPro" id="IPR019734">
    <property type="entry name" value="TPR_rpt"/>
</dbReference>
<dbReference type="PROSITE" id="PS51257">
    <property type="entry name" value="PROKAR_LIPOPROTEIN"/>
    <property type="match status" value="1"/>
</dbReference>
<dbReference type="Gene3D" id="1.25.40.10">
    <property type="entry name" value="Tetratricopeptide repeat domain"/>
    <property type="match status" value="1"/>
</dbReference>
<dbReference type="SUPFAM" id="SSF48452">
    <property type="entry name" value="TPR-like"/>
    <property type="match status" value="1"/>
</dbReference>
<dbReference type="EMBL" id="DYXT01000010">
    <property type="protein sequence ID" value="HJE38363.1"/>
    <property type="molecule type" value="Genomic_DNA"/>
</dbReference>
<dbReference type="SMART" id="SM00028">
    <property type="entry name" value="TPR"/>
    <property type="match status" value="2"/>
</dbReference>
<proteinExistence type="predicted"/>
<comment type="caution">
    <text evidence="3">The sequence shown here is derived from an EMBL/GenBank/DDBJ whole genome shotgun (WGS) entry which is preliminary data.</text>
</comment>
<sequence length="561" mass="61726">MNIYSKSSLLALAVGSMTLAGCSSKMKDFKSEYFSCNPQPLEVVGQNVPATVTARVPQKFFVKNAELTVTPTLKYANGEVKSAPVMFEGEKVRGNYPTISYDNGGTMTIPVNYVYTPEMRQSELYLDFSVRQGKKQYVLPSVKVADGVIATAALSDAGSVVPAASADKYQRIVNEKYKADIHFLINQANIRSGETNSDGMTAFKSDLKKAAQDTTRVIEEINISSYASPEGSLEFNTQLAENREANTTKYLDSQLKKDKISNFGELTAQFTPEDWEGFQELVSASDIQDKQLILSVLSMYKDPAEREREIRNMSSIFDQLAETILPKLRRSRLTASVNVIGRSDEQINETFDKNPRELSVDELLYAANLTNDKARKQAIYEAAIAQYPSDYRAYNNLGNLYYAAGDYDKANTYFNKAKSINPSAKEIAMNEALMAMVNKDMQTAQQKLGQAADVDGINGALGTYYLMQGDNAQAAKAFGDTQSNNAALAQILNKNYSAAQKILNNVTPDATTYYLKAVVGARTNNEAEVTTNLRKAISLDPNMAAQAASDLEFSAFNLSNL</sequence>
<accession>A0A4Q0U8N6</accession>
<dbReference type="Proteomes" id="UP000711407">
    <property type="component" value="Unassembled WGS sequence"/>
</dbReference>
<reference evidence="3" key="1">
    <citation type="journal article" date="2021" name="PeerJ">
        <title>Extensive microbial diversity within the chicken gut microbiome revealed by metagenomics and culture.</title>
        <authorList>
            <person name="Gilroy R."/>
            <person name="Ravi A."/>
            <person name="Getino M."/>
            <person name="Pursley I."/>
            <person name="Horton D.L."/>
            <person name="Alikhan N.F."/>
            <person name="Baker D."/>
            <person name="Gharbi K."/>
            <person name="Hall N."/>
            <person name="Watson M."/>
            <person name="Adriaenssens E.M."/>
            <person name="Foster-Nyarko E."/>
            <person name="Jarju S."/>
            <person name="Secka A."/>
            <person name="Antonio M."/>
            <person name="Oren A."/>
            <person name="Chaudhuri R.R."/>
            <person name="La Ragione R."/>
            <person name="Hildebrand F."/>
            <person name="Pallen M.J."/>
        </authorList>
    </citation>
    <scope>NUCLEOTIDE SEQUENCE</scope>
    <source>
        <strain evidence="3">4100</strain>
    </source>
</reference>
<dbReference type="InterPro" id="IPR011990">
    <property type="entry name" value="TPR-like_helical_dom_sf"/>
</dbReference>
<reference evidence="3" key="2">
    <citation type="submission" date="2021-09" db="EMBL/GenBank/DDBJ databases">
        <authorList>
            <person name="Gilroy R."/>
        </authorList>
    </citation>
    <scope>NUCLEOTIDE SEQUENCE</scope>
    <source>
        <strain evidence="3">4100</strain>
    </source>
</reference>
<evidence type="ECO:0000256" key="1">
    <source>
        <dbReference type="ARBA" id="ARBA00022737"/>
    </source>
</evidence>
<keyword evidence="2" id="KW-0802">TPR repeat</keyword>
<protein>
    <submittedName>
        <fullName evidence="3">Tetratricopeptide repeat protein</fullName>
    </submittedName>
</protein>
<evidence type="ECO:0000313" key="4">
    <source>
        <dbReference type="Proteomes" id="UP000711407"/>
    </source>
</evidence>
<dbReference type="PROSITE" id="PS50293">
    <property type="entry name" value="TPR_REGION"/>
    <property type="match status" value="1"/>
</dbReference>
<dbReference type="AlphaFoldDB" id="A0A4Q0U8N6"/>
<organism evidence="3 4">
    <name type="scientific">Candidatus Amulumruptor caecigallinarius</name>
    <dbReference type="NCBI Taxonomy" id="2109911"/>
    <lineage>
        <taxon>Bacteria</taxon>
        <taxon>Pseudomonadati</taxon>
        <taxon>Bacteroidota</taxon>
        <taxon>Bacteroidia</taxon>
        <taxon>Bacteroidales</taxon>
        <taxon>Muribaculaceae</taxon>
        <taxon>Candidatus Amulumruptor</taxon>
    </lineage>
</organism>